<protein>
    <recommendedName>
        <fullName evidence="7">Ubiquitin-like protease family profile domain-containing protein</fullName>
    </recommendedName>
</protein>
<dbReference type="GO" id="GO:0070139">
    <property type="term" value="F:SUMO-specific endopeptidase activity"/>
    <property type="evidence" value="ECO:0007669"/>
    <property type="project" value="TreeGrafter"/>
</dbReference>
<dbReference type="GO" id="GO:0005737">
    <property type="term" value="C:cytoplasm"/>
    <property type="evidence" value="ECO:0007669"/>
    <property type="project" value="TreeGrafter"/>
</dbReference>
<reference evidence="8 9" key="1">
    <citation type="submission" date="2015-07" db="EMBL/GenBank/DDBJ databases">
        <title>Emmonsia species relationships and genome sequence.</title>
        <authorList>
            <consortium name="The Broad Institute Genomics Platform"/>
            <person name="Cuomo C.A."/>
            <person name="Munoz J.F."/>
            <person name="Imamovic A."/>
            <person name="Priest M.E."/>
            <person name="Young S."/>
            <person name="Clay O.K."/>
            <person name="McEwen J.G."/>
        </authorList>
    </citation>
    <scope>NUCLEOTIDE SEQUENCE [LARGE SCALE GENOMIC DNA]</scope>
    <source>
        <strain evidence="8 9">UAMH 9510</strain>
    </source>
</reference>
<evidence type="ECO:0000256" key="3">
    <source>
        <dbReference type="ARBA" id="ARBA00022670"/>
    </source>
</evidence>
<dbReference type="InterPro" id="IPR003653">
    <property type="entry name" value="Peptidase_C48_C"/>
</dbReference>
<keyword evidence="5" id="KW-0378">Hydrolase</keyword>
<feature type="compositionally biased region" description="Polar residues" evidence="6">
    <location>
        <begin position="1138"/>
        <end position="1157"/>
    </location>
</feature>
<feature type="compositionally biased region" description="Basic residues" evidence="6">
    <location>
        <begin position="33"/>
        <end position="43"/>
    </location>
</feature>
<dbReference type="InterPro" id="IPR051947">
    <property type="entry name" value="Sentrin-specific_protease"/>
</dbReference>
<keyword evidence="2" id="KW-0597">Phosphoprotein</keyword>
<evidence type="ECO:0000256" key="4">
    <source>
        <dbReference type="ARBA" id="ARBA00022786"/>
    </source>
</evidence>
<organism evidence="8 9">
    <name type="scientific">Emergomyces pasteurianus Ep9510</name>
    <dbReference type="NCBI Taxonomy" id="1447872"/>
    <lineage>
        <taxon>Eukaryota</taxon>
        <taxon>Fungi</taxon>
        <taxon>Dikarya</taxon>
        <taxon>Ascomycota</taxon>
        <taxon>Pezizomycotina</taxon>
        <taxon>Eurotiomycetes</taxon>
        <taxon>Eurotiomycetidae</taxon>
        <taxon>Onygenales</taxon>
        <taxon>Ajellomycetaceae</taxon>
        <taxon>Emergomyces</taxon>
    </lineage>
</organism>
<proteinExistence type="inferred from homology"/>
<evidence type="ECO:0000256" key="2">
    <source>
        <dbReference type="ARBA" id="ARBA00022553"/>
    </source>
</evidence>
<comment type="similarity">
    <text evidence="1">Belongs to the peptidase C48 family.</text>
</comment>
<feature type="region of interest" description="Disordered" evidence="6">
    <location>
        <begin position="867"/>
        <end position="938"/>
    </location>
</feature>
<dbReference type="Gene3D" id="3.40.395.10">
    <property type="entry name" value="Adenoviral Proteinase, Chain A"/>
    <property type="match status" value="1"/>
</dbReference>
<feature type="region of interest" description="Disordered" evidence="6">
    <location>
        <begin position="177"/>
        <end position="268"/>
    </location>
</feature>
<feature type="compositionally biased region" description="Basic and acidic residues" evidence="6">
    <location>
        <begin position="881"/>
        <end position="893"/>
    </location>
</feature>
<dbReference type="PROSITE" id="PS50600">
    <property type="entry name" value="ULP_PROTEASE"/>
    <property type="match status" value="1"/>
</dbReference>
<dbReference type="PANTHER" id="PTHR46896">
    <property type="entry name" value="SENTRIN-SPECIFIC PROTEASE"/>
    <property type="match status" value="1"/>
</dbReference>
<feature type="region of interest" description="Disordered" evidence="6">
    <location>
        <begin position="805"/>
        <end position="849"/>
    </location>
</feature>
<keyword evidence="3" id="KW-0645">Protease</keyword>
<gene>
    <name evidence="8" type="ORF">AJ78_08293</name>
</gene>
<feature type="compositionally biased region" description="Low complexity" evidence="6">
    <location>
        <begin position="1112"/>
        <end position="1123"/>
    </location>
</feature>
<dbReference type="VEuPathDB" id="FungiDB:AJ78_08293"/>
<evidence type="ECO:0000256" key="6">
    <source>
        <dbReference type="SAM" id="MobiDB-lite"/>
    </source>
</evidence>
<dbReference type="GO" id="GO:0005634">
    <property type="term" value="C:nucleus"/>
    <property type="evidence" value="ECO:0007669"/>
    <property type="project" value="TreeGrafter"/>
</dbReference>
<sequence>MKWLSKLSHLVWPENPAPNTAQGARSPELSRRGRERGRPRRPVAHGVEDITAPVPMFGVSDQLSPPNVQMSNAFRFSQLGKGTSEIQPASCSHRDDPNRGFSSKKGGVKATPHSEEDLQEERRLFGGSKKDPNAVRITPGTLPRKGSGRDLKSFSNFTPRNTLLYSSGRNQIHSFARRHRDKLIRPVSRVQDGAGALHEEQGSQSRKRRRTDDSEASTEGIQLNDNDSINHVESPSSSTPNTFTLPHLSQDFPLTHRGSASQKESTTHEFWDVESRMQDFKGKKPHTLDLTDDEIFTMEAKAQRLGKKTHKSLNRLGDSCLSRRPEQTVRIEVSPIRNLERAGPIGAATNRPADSLAGSFVQTDGQRRDSHIRDSPDELQGEKTVPEAWKAGVKDRLGKTPGDISPTNFSIVKSGRRRTDQMHRNSSKHQRLFCVTIFDNKSLTVEERADLIVNIKSGTFFVRSDDGPWMCTEFSCQKINSIWHGGPRVAVKFPLTSGSMGDIHIQFLSEQEAVEYCSLMGDLNSEVKFKDRGSKWMENMFKRILKERRGNGQLSGLKRESPQDDQMGIPIEPSTLPKRQKLSESLRDSDGTITKNPSDNTLNLHEHSMNGRPVSSPLSHSHPDADTPKSIAIKTYNPPVSSRVTRSQKQRQPTTIDSDHEPSPSPLRDTCKWLKPLVYPPQGKKKAEVEFYDLERLGDGEYLNDNLIGFYLRFLEHHMERNRPDLAARVYFFNSFFFASLTNTPKGRRAINYQVVEKWTRSVDIFSYDYIVVPINENAHWYMAIICNLPALCGTQSDAEHAKLESDHLADDSPHRLGTASLGDRDREQGGKSVLQAGGDGCSVTQTPGQGKEQLLQQVFVSMSLSDNCPETDAEQNDTSLSKEPESPDKNEWPEEGENGPPVSIVQTEEAADISPRSDQLKLLRSGKPRNSGTLLRKLPRKLQYDPKQPFIITFDSLGCSRSATIRALRLYLEEEGKAKRSLTIDSKDIVGMVAQQIPHQPNFSDCGLYLLAYIEKFMRDPDVFISKLVRKEMREYDDWPPMKSRVLRRRLRDFLLKLHDEEERSQRNKTEEGQKLVDAQPLKILLVDELPEDVPQRKPPASDDPAGHKQNPQTDFTPTTTQDNKESVRDAEKEPRQTTPIHSPNKSTQNERQQPPNALATVEDEVVQHSKVKPMLSGILLYADEDSTNHGRITDTPKAPSPHANERVSRIGKGYAASPKTSPTTVGSRGQDHEILDGIE</sequence>
<dbReference type="OrthoDB" id="442460at2759"/>
<evidence type="ECO:0000256" key="1">
    <source>
        <dbReference type="ARBA" id="ARBA00005234"/>
    </source>
</evidence>
<feature type="compositionally biased region" description="Polar residues" evidence="6">
    <location>
        <begin position="638"/>
        <end position="656"/>
    </location>
</feature>
<feature type="compositionally biased region" description="Basic and acidic residues" evidence="6">
    <location>
        <begin position="1124"/>
        <end position="1137"/>
    </location>
</feature>
<feature type="region of interest" description="Disordered" evidence="6">
    <location>
        <begin position="12"/>
        <end position="49"/>
    </location>
</feature>
<dbReference type="GO" id="GO:0006508">
    <property type="term" value="P:proteolysis"/>
    <property type="evidence" value="ECO:0007669"/>
    <property type="project" value="UniProtKB-KW"/>
</dbReference>
<feature type="compositionally biased region" description="Basic and acidic residues" evidence="6">
    <location>
        <begin position="1231"/>
        <end position="1241"/>
    </location>
</feature>
<evidence type="ECO:0000313" key="8">
    <source>
        <dbReference type="EMBL" id="OJD10789.1"/>
    </source>
</evidence>
<feature type="compositionally biased region" description="Polar residues" evidence="6">
    <location>
        <begin position="591"/>
        <end position="603"/>
    </location>
</feature>
<accession>A0A1J9Q6K0</accession>
<evidence type="ECO:0000259" key="7">
    <source>
        <dbReference type="PROSITE" id="PS50600"/>
    </source>
</evidence>
<feature type="region of interest" description="Disordered" evidence="6">
    <location>
        <begin position="1090"/>
        <end position="1158"/>
    </location>
</feature>
<dbReference type="Pfam" id="PF02902">
    <property type="entry name" value="Peptidase_C48"/>
    <property type="match status" value="2"/>
</dbReference>
<keyword evidence="9" id="KW-1185">Reference proteome</keyword>
<dbReference type="Proteomes" id="UP000182235">
    <property type="component" value="Unassembled WGS sequence"/>
</dbReference>
<comment type="caution">
    <text evidence="8">The sequence shown here is derived from an EMBL/GenBank/DDBJ whole genome shotgun (WGS) entry which is preliminary data.</text>
</comment>
<feature type="compositionally biased region" description="Basic and acidic residues" evidence="6">
    <location>
        <begin position="365"/>
        <end position="382"/>
    </location>
</feature>
<feature type="region of interest" description="Disordered" evidence="6">
    <location>
        <begin position="1189"/>
        <end position="1241"/>
    </location>
</feature>
<feature type="domain" description="Ubiquitin-like protease family profile" evidence="7">
    <location>
        <begin position="687"/>
        <end position="1018"/>
    </location>
</feature>
<dbReference type="GO" id="GO:0016926">
    <property type="term" value="P:protein desumoylation"/>
    <property type="evidence" value="ECO:0007669"/>
    <property type="project" value="TreeGrafter"/>
</dbReference>
<dbReference type="InterPro" id="IPR038765">
    <property type="entry name" value="Papain-like_cys_pep_sf"/>
</dbReference>
<feature type="compositionally biased region" description="Basic and acidic residues" evidence="6">
    <location>
        <begin position="112"/>
        <end position="133"/>
    </location>
</feature>
<keyword evidence="4" id="KW-0833">Ubl conjugation pathway</keyword>
<dbReference type="SUPFAM" id="SSF54001">
    <property type="entry name" value="Cysteine proteinases"/>
    <property type="match status" value="1"/>
</dbReference>
<evidence type="ECO:0000256" key="5">
    <source>
        <dbReference type="ARBA" id="ARBA00022801"/>
    </source>
</evidence>
<dbReference type="AlphaFoldDB" id="A0A1J9Q6K0"/>
<feature type="compositionally biased region" description="Polar residues" evidence="6">
    <location>
        <begin position="217"/>
        <end position="244"/>
    </location>
</feature>
<feature type="compositionally biased region" description="Polar residues" evidence="6">
    <location>
        <begin position="1220"/>
        <end position="1229"/>
    </location>
</feature>
<feature type="region of interest" description="Disordered" evidence="6">
    <location>
        <begin position="549"/>
        <end position="669"/>
    </location>
</feature>
<dbReference type="PANTHER" id="PTHR46896:SF3">
    <property type="entry name" value="FI06413P-RELATED"/>
    <property type="match status" value="1"/>
</dbReference>
<dbReference type="EMBL" id="LGRN01000690">
    <property type="protein sequence ID" value="OJD10789.1"/>
    <property type="molecule type" value="Genomic_DNA"/>
</dbReference>
<feature type="region of interest" description="Disordered" evidence="6">
    <location>
        <begin position="345"/>
        <end position="382"/>
    </location>
</feature>
<evidence type="ECO:0000313" key="9">
    <source>
        <dbReference type="Proteomes" id="UP000182235"/>
    </source>
</evidence>
<feature type="region of interest" description="Disordered" evidence="6">
    <location>
        <begin position="84"/>
        <end position="161"/>
    </location>
</feature>
<feature type="compositionally biased region" description="Basic and acidic residues" evidence="6">
    <location>
        <begin position="805"/>
        <end position="815"/>
    </location>
</feature>
<name>A0A1J9Q6K0_9EURO</name>
<dbReference type="STRING" id="1447872.A0A1J9Q6K0"/>
<feature type="compositionally biased region" description="Basic and acidic residues" evidence="6">
    <location>
        <begin position="581"/>
        <end position="590"/>
    </location>
</feature>